<sequence length="233" mass="25738">MNATAIDQPSLDSDPDPAVDADLPHSHFRFHGPALDPGPTLKSDFCIASRSDCSHAIDPNFSLTLTPLGVRRRRAVCGGGAPGAGRRLRCLCSDFAPYKCLFSSYIDLSRSPDALICRLCIICPLLIPRNDDAQLVKWHDLNEHFEAASRRTASVSDEKENYTYERTVRYVAGTCAGATIDLFTRFHSPRDSELLHHVYRPTLMPVIIPITVLFSMSGFAVRSLQPLASQLSH</sequence>
<evidence type="ECO:0000313" key="1">
    <source>
        <dbReference type="EMBL" id="GBP86976.1"/>
    </source>
</evidence>
<proteinExistence type="predicted"/>
<comment type="caution">
    <text evidence="1">The sequence shown here is derived from an EMBL/GenBank/DDBJ whole genome shotgun (WGS) entry which is preliminary data.</text>
</comment>
<dbReference type="Proteomes" id="UP000299102">
    <property type="component" value="Unassembled WGS sequence"/>
</dbReference>
<gene>
    <name evidence="1" type="ORF">EVAR_64105_1</name>
</gene>
<accession>A0A4C1ZEL0</accession>
<evidence type="ECO:0000313" key="2">
    <source>
        <dbReference type="Proteomes" id="UP000299102"/>
    </source>
</evidence>
<reference evidence="1 2" key="1">
    <citation type="journal article" date="2019" name="Commun. Biol.">
        <title>The bagworm genome reveals a unique fibroin gene that provides high tensile strength.</title>
        <authorList>
            <person name="Kono N."/>
            <person name="Nakamura H."/>
            <person name="Ohtoshi R."/>
            <person name="Tomita M."/>
            <person name="Numata K."/>
            <person name="Arakawa K."/>
        </authorList>
    </citation>
    <scope>NUCLEOTIDE SEQUENCE [LARGE SCALE GENOMIC DNA]</scope>
</reference>
<protein>
    <submittedName>
        <fullName evidence="1">Uncharacterized protein</fullName>
    </submittedName>
</protein>
<keyword evidence="2" id="KW-1185">Reference proteome</keyword>
<dbReference type="AlphaFoldDB" id="A0A4C1ZEL0"/>
<organism evidence="1 2">
    <name type="scientific">Eumeta variegata</name>
    <name type="common">Bagworm moth</name>
    <name type="synonym">Eumeta japonica</name>
    <dbReference type="NCBI Taxonomy" id="151549"/>
    <lineage>
        <taxon>Eukaryota</taxon>
        <taxon>Metazoa</taxon>
        <taxon>Ecdysozoa</taxon>
        <taxon>Arthropoda</taxon>
        <taxon>Hexapoda</taxon>
        <taxon>Insecta</taxon>
        <taxon>Pterygota</taxon>
        <taxon>Neoptera</taxon>
        <taxon>Endopterygota</taxon>
        <taxon>Lepidoptera</taxon>
        <taxon>Glossata</taxon>
        <taxon>Ditrysia</taxon>
        <taxon>Tineoidea</taxon>
        <taxon>Psychidae</taxon>
        <taxon>Oiketicinae</taxon>
        <taxon>Eumeta</taxon>
    </lineage>
</organism>
<name>A0A4C1ZEL0_EUMVA</name>
<dbReference type="EMBL" id="BGZK01001827">
    <property type="protein sequence ID" value="GBP86976.1"/>
    <property type="molecule type" value="Genomic_DNA"/>
</dbReference>